<feature type="domain" description="Gfo/Idh/MocA-like oxidoreductase C-terminal" evidence="4">
    <location>
        <begin position="134"/>
        <end position="345"/>
    </location>
</feature>
<reference evidence="6 8" key="2">
    <citation type="submission" date="2019-03" db="EMBL/GenBank/DDBJ databases">
        <title>Genomic Encyclopedia of Type Strains, Phase IV (KMG-IV): sequencing the most valuable type-strain genomes for metagenomic binning, comparative biology and taxonomic classification.</title>
        <authorList>
            <person name="Goeker M."/>
        </authorList>
    </citation>
    <scope>NUCLEOTIDE SEQUENCE [LARGE SCALE GENOMIC DNA]</scope>
    <source>
        <strain evidence="6 8">DSM 3764</strain>
    </source>
</reference>
<name>A0A377Q7B6_9NEIS</name>
<dbReference type="EMBL" id="UGHR01000001">
    <property type="protein sequence ID" value="STQ90618.1"/>
    <property type="molecule type" value="Genomic_DNA"/>
</dbReference>
<dbReference type="Proteomes" id="UP000255108">
    <property type="component" value="Unassembled WGS sequence"/>
</dbReference>
<evidence type="ECO:0000259" key="3">
    <source>
        <dbReference type="Pfam" id="PF01408"/>
    </source>
</evidence>
<dbReference type="Proteomes" id="UP000295794">
    <property type="component" value="Unassembled WGS sequence"/>
</dbReference>
<dbReference type="InterPro" id="IPR036291">
    <property type="entry name" value="NAD(P)-bd_dom_sf"/>
</dbReference>
<dbReference type="EMBL" id="SMBT01000002">
    <property type="protein sequence ID" value="TCU89249.1"/>
    <property type="molecule type" value="Genomic_DNA"/>
</dbReference>
<evidence type="ECO:0000313" key="5">
    <source>
        <dbReference type="EMBL" id="STQ90618.1"/>
    </source>
</evidence>
<sequence>MQKNLAVGLVGFGYAGQTFHAPLIAATAGLDLRFVASSQTQLVTDRYPQAAVLPNPMALINDPLVDLVVLATPNASHYPLACEALDAGKHVVVDKPFTLTLAQAKELALRAQVSGKVLSIFHNRRWDADFLGLKALLASGRLGEVTQFESQFDRYRPQTRDRWRESAEPGSGLWFDLGPHLIDQTLQLFGPPQAVFADLQMRRAGAQAVDDFHVLLRYPTMRVKLSASCLVSGGAPRYVLHGSLASFSKQGLDVQETQLKAGLLPDAAGFGLDPVPGLLHHSVNDQTQSEEIVMPLGQYAAYYAAVRDAALGVGKNPVTPFEGVMIMQLLEAAQQSAETGAWVKMESFNG</sequence>
<reference evidence="5 7" key="1">
    <citation type="submission" date="2018-06" db="EMBL/GenBank/DDBJ databases">
        <authorList>
            <consortium name="Pathogen Informatics"/>
            <person name="Doyle S."/>
        </authorList>
    </citation>
    <scope>NUCLEOTIDE SEQUENCE [LARGE SCALE GENOMIC DNA]</scope>
    <source>
        <strain evidence="5 7">NCTC11159</strain>
    </source>
</reference>
<dbReference type="PANTHER" id="PTHR43708">
    <property type="entry name" value="CONSERVED EXPRESSED OXIDOREDUCTASE (EUROFUNG)"/>
    <property type="match status" value="1"/>
</dbReference>
<evidence type="ECO:0000313" key="6">
    <source>
        <dbReference type="EMBL" id="TCU89249.1"/>
    </source>
</evidence>
<evidence type="ECO:0000256" key="1">
    <source>
        <dbReference type="ARBA" id="ARBA00010928"/>
    </source>
</evidence>
<feature type="domain" description="Gfo/Idh/MocA-like oxidoreductase N-terminal" evidence="3">
    <location>
        <begin position="6"/>
        <end position="121"/>
    </location>
</feature>
<dbReference type="EC" id="1.-.-.-" evidence="5"/>
<accession>A0A377Q7B6</accession>
<evidence type="ECO:0000313" key="8">
    <source>
        <dbReference type="Proteomes" id="UP000295794"/>
    </source>
</evidence>
<proteinExistence type="inferred from homology"/>
<keyword evidence="8" id="KW-1185">Reference proteome</keyword>
<gene>
    <name evidence="5" type="primary">ydgJ</name>
    <name evidence="6" type="ORF">EV682_102161</name>
    <name evidence="5" type="ORF">NCTC11159_01685</name>
</gene>
<evidence type="ECO:0000259" key="4">
    <source>
        <dbReference type="Pfam" id="PF02894"/>
    </source>
</evidence>
<dbReference type="Pfam" id="PF01408">
    <property type="entry name" value="GFO_IDH_MocA"/>
    <property type="match status" value="1"/>
</dbReference>
<comment type="similarity">
    <text evidence="1">Belongs to the Gfo/Idh/MocA family.</text>
</comment>
<dbReference type="PANTHER" id="PTHR43708:SF5">
    <property type="entry name" value="CONSERVED EXPRESSED OXIDOREDUCTASE (EUROFUNG)-RELATED"/>
    <property type="match status" value="1"/>
</dbReference>
<dbReference type="SUPFAM" id="SSF51735">
    <property type="entry name" value="NAD(P)-binding Rossmann-fold domains"/>
    <property type="match status" value="1"/>
</dbReference>
<dbReference type="RefSeq" id="WP_115226911.1">
    <property type="nucleotide sequence ID" value="NZ_CAWOLO010000002.1"/>
</dbReference>
<dbReference type="GO" id="GO:0000166">
    <property type="term" value="F:nucleotide binding"/>
    <property type="evidence" value="ECO:0007669"/>
    <property type="project" value="InterPro"/>
</dbReference>
<dbReference type="Gene3D" id="3.40.50.720">
    <property type="entry name" value="NAD(P)-binding Rossmann-like Domain"/>
    <property type="match status" value="1"/>
</dbReference>
<protein>
    <submittedName>
        <fullName evidence="6">Dehydrogenase</fullName>
    </submittedName>
    <submittedName>
        <fullName evidence="5">Uncharacterized oxidoreductase ydgJ</fullName>
        <ecNumber evidence="5">1.-.-.-</ecNumber>
    </submittedName>
</protein>
<dbReference type="InterPro" id="IPR000683">
    <property type="entry name" value="Gfo/Idh/MocA-like_OxRdtase_N"/>
</dbReference>
<dbReference type="Pfam" id="PF02894">
    <property type="entry name" value="GFO_IDH_MocA_C"/>
    <property type="match status" value="1"/>
</dbReference>
<dbReference type="InterPro" id="IPR051317">
    <property type="entry name" value="Gfo/Idh/MocA_oxidoreduct"/>
</dbReference>
<organism evidence="5 7">
    <name type="scientific">Iodobacter fluviatilis</name>
    <dbReference type="NCBI Taxonomy" id="537"/>
    <lineage>
        <taxon>Bacteria</taxon>
        <taxon>Pseudomonadati</taxon>
        <taxon>Pseudomonadota</taxon>
        <taxon>Betaproteobacteria</taxon>
        <taxon>Neisseriales</taxon>
        <taxon>Chitinibacteraceae</taxon>
        <taxon>Iodobacter</taxon>
    </lineage>
</organism>
<keyword evidence="2 5" id="KW-0560">Oxidoreductase</keyword>
<dbReference type="Gene3D" id="3.30.360.10">
    <property type="entry name" value="Dihydrodipicolinate Reductase, domain 2"/>
    <property type="match status" value="1"/>
</dbReference>
<evidence type="ECO:0000256" key="2">
    <source>
        <dbReference type="ARBA" id="ARBA00023002"/>
    </source>
</evidence>
<dbReference type="InterPro" id="IPR004104">
    <property type="entry name" value="Gfo/Idh/MocA-like_OxRdtase_C"/>
</dbReference>
<dbReference type="NCBIfam" id="NF008607">
    <property type="entry name" value="PRK11579.1"/>
    <property type="match status" value="1"/>
</dbReference>
<dbReference type="GO" id="GO:0016491">
    <property type="term" value="F:oxidoreductase activity"/>
    <property type="evidence" value="ECO:0007669"/>
    <property type="project" value="UniProtKB-KW"/>
</dbReference>
<dbReference type="AlphaFoldDB" id="A0A377Q7B6"/>
<dbReference type="OrthoDB" id="9774191at2"/>
<evidence type="ECO:0000313" key="7">
    <source>
        <dbReference type="Proteomes" id="UP000255108"/>
    </source>
</evidence>